<feature type="transmembrane region" description="Helical" evidence="1">
    <location>
        <begin position="232"/>
        <end position="250"/>
    </location>
</feature>
<feature type="transmembrane region" description="Helical" evidence="1">
    <location>
        <begin position="26"/>
        <end position="49"/>
    </location>
</feature>
<evidence type="ECO:0000313" key="3">
    <source>
        <dbReference type="Proteomes" id="UP000027222"/>
    </source>
</evidence>
<name>A0A067SRQ4_GALM3</name>
<proteinExistence type="predicted"/>
<feature type="transmembrane region" description="Helical" evidence="1">
    <location>
        <begin position="173"/>
        <end position="192"/>
    </location>
</feature>
<dbReference type="OrthoDB" id="3038990at2759"/>
<protein>
    <recommendedName>
        <fullName evidence="4">G-protein coupled receptors family 1 profile domain-containing protein</fullName>
    </recommendedName>
</protein>
<sequence>MSTRNEFPASQLPNPLSPMSFLPPDLAFQVTISIYIFVGALAVMVWDILNNLKSDYLLLTKYRISWPTIAYFISRLASFGFILTGTLFETAPIGNCAVIEKATDWLFTIAVAGTSLLFFFRLRAIFDRNKYVVGFFGFMWLAVVAGCLTSTSGITAAYIGPTQYCVNVSVADYVKAAAIIPLVNDTLVFFAITWRLRRNSYADCDPNLGIKALLFGDYLPSFTRALLQDGQVYYLTTVISGLLTLIMQFIPSVPAAYQTMFVAPNAVLMNVMACRVFRNTKFGRFRENTTSTSKIGLQEPSNAKPLIPLSFIRGSRGQRPTSNGTTFDASVIDVTKAVDQTVVDYIPDNKVGLDRKGVV</sequence>
<feature type="transmembrane region" description="Helical" evidence="1">
    <location>
        <begin position="256"/>
        <end position="277"/>
    </location>
</feature>
<gene>
    <name evidence="2" type="ORF">GALMADRAFT_228998</name>
</gene>
<feature type="transmembrane region" description="Helical" evidence="1">
    <location>
        <begin position="138"/>
        <end position="161"/>
    </location>
</feature>
<dbReference type="HOGENOM" id="CLU_060549_0_0_1"/>
<evidence type="ECO:0000256" key="1">
    <source>
        <dbReference type="SAM" id="Phobius"/>
    </source>
</evidence>
<evidence type="ECO:0000313" key="2">
    <source>
        <dbReference type="EMBL" id="KDR72732.1"/>
    </source>
</evidence>
<keyword evidence="1" id="KW-0472">Membrane</keyword>
<dbReference type="EMBL" id="KL142388">
    <property type="protein sequence ID" value="KDR72732.1"/>
    <property type="molecule type" value="Genomic_DNA"/>
</dbReference>
<dbReference type="AlphaFoldDB" id="A0A067SRQ4"/>
<feature type="transmembrane region" description="Helical" evidence="1">
    <location>
        <begin position="105"/>
        <end position="126"/>
    </location>
</feature>
<reference evidence="3" key="1">
    <citation type="journal article" date="2014" name="Proc. Natl. Acad. Sci. U.S.A.">
        <title>Extensive sampling of basidiomycete genomes demonstrates inadequacy of the white-rot/brown-rot paradigm for wood decay fungi.</title>
        <authorList>
            <person name="Riley R."/>
            <person name="Salamov A.A."/>
            <person name="Brown D.W."/>
            <person name="Nagy L.G."/>
            <person name="Floudas D."/>
            <person name="Held B.W."/>
            <person name="Levasseur A."/>
            <person name="Lombard V."/>
            <person name="Morin E."/>
            <person name="Otillar R."/>
            <person name="Lindquist E.A."/>
            <person name="Sun H."/>
            <person name="LaButti K.M."/>
            <person name="Schmutz J."/>
            <person name="Jabbour D."/>
            <person name="Luo H."/>
            <person name="Baker S.E."/>
            <person name="Pisabarro A.G."/>
            <person name="Walton J.D."/>
            <person name="Blanchette R.A."/>
            <person name="Henrissat B."/>
            <person name="Martin F."/>
            <person name="Cullen D."/>
            <person name="Hibbett D.S."/>
            <person name="Grigoriev I.V."/>
        </authorList>
    </citation>
    <scope>NUCLEOTIDE SEQUENCE [LARGE SCALE GENOMIC DNA]</scope>
    <source>
        <strain evidence="3">CBS 339.88</strain>
    </source>
</reference>
<keyword evidence="1" id="KW-0812">Transmembrane</keyword>
<evidence type="ECO:0008006" key="4">
    <source>
        <dbReference type="Google" id="ProtNLM"/>
    </source>
</evidence>
<feature type="transmembrane region" description="Helical" evidence="1">
    <location>
        <begin position="69"/>
        <end position="93"/>
    </location>
</feature>
<dbReference type="STRING" id="685588.A0A067SRQ4"/>
<organism evidence="2 3">
    <name type="scientific">Galerina marginata (strain CBS 339.88)</name>
    <dbReference type="NCBI Taxonomy" id="685588"/>
    <lineage>
        <taxon>Eukaryota</taxon>
        <taxon>Fungi</taxon>
        <taxon>Dikarya</taxon>
        <taxon>Basidiomycota</taxon>
        <taxon>Agaricomycotina</taxon>
        <taxon>Agaricomycetes</taxon>
        <taxon>Agaricomycetidae</taxon>
        <taxon>Agaricales</taxon>
        <taxon>Agaricineae</taxon>
        <taxon>Strophariaceae</taxon>
        <taxon>Galerina</taxon>
    </lineage>
</organism>
<dbReference type="Proteomes" id="UP000027222">
    <property type="component" value="Unassembled WGS sequence"/>
</dbReference>
<keyword evidence="3" id="KW-1185">Reference proteome</keyword>
<accession>A0A067SRQ4</accession>
<keyword evidence="1" id="KW-1133">Transmembrane helix</keyword>